<gene>
    <name evidence="2" type="ORF">Fcan01_15532</name>
</gene>
<protein>
    <submittedName>
        <fullName evidence="2">Uncharacterized protein</fullName>
    </submittedName>
</protein>
<reference evidence="2 3" key="1">
    <citation type="submission" date="2015-12" db="EMBL/GenBank/DDBJ databases">
        <title>The genome of Folsomia candida.</title>
        <authorList>
            <person name="Faddeeva A."/>
            <person name="Derks M.F."/>
            <person name="Anvar Y."/>
            <person name="Smit S."/>
            <person name="Van Straalen N."/>
            <person name="Roelofs D."/>
        </authorList>
    </citation>
    <scope>NUCLEOTIDE SEQUENCE [LARGE SCALE GENOMIC DNA]</scope>
    <source>
        <strain evidence="2 3">VU population</strain>
        <tissue evidence="2">Whole body</tissue>
    </source>
</reference>
<comment type="caution">
    <text evidence="2">The sequence shown here is derived from an EMBL/GenBank/DDBJ whole genome shotgun (WGS) entry which is preliminary data.</text>
</comment>
<feature type="compositionally biased region" description="Basic and acidic residues" evidence="1">
    <location>
        <begin position="156"/>
        <end position="171"/>
    </location>
</feature>
<evidence type="ECO:0000256" key="1">
    <source>
        <dbReference type="SAM" id="MobiDB-lite"/>
    </source>
</evidence>
<dbReference type="AlphaFoldDB" id="A0A226DYW6"/>
<feature type="region of interest" description="Disordered" evidence="1">
    <location>
        <begin position="217"/>
        <end position="276"/>
    </location>
</feature>
<keyword evidence="3" id="KW-1185">Reference proteome</keyword>
<name>A0A226DYW6_FOLCA</name>
<feature type="compositionally biased region" description="Basic and acidic residues" evidence="1">
    <location>
        <begin position="22"/>
        <end position="60"/>
    </location>
</feature>
<organism evidence="2 3">
    <name type="scientific">Folsomia candida</name>
    <name type="common">Springtail</name>
    <dbReference type="NCBI Taxonomy" id="158441"/>
    <lineage>
        <taxon>Eukaryota</taxon>
        <taxon>Metazoa</taxon>
        <taxon>Ecdysozoa</taxon>
        <taxon>Arthropoda</taxon>
        <taxon>Hexapoda</taxon>
        <taxon>Collembola</taxon>
        <taxon>Entomobryomorpha</taxon>
        <taxon>Isotomoidea</taxon>
        <taxon>Isotomidae</taxon>
        <taxon>Proisotominae</taxon>
        <taxon>Folsomia</taxon>
    </lineage>
</organism>
<feature type="region of interest" description="Disordered" evidence="1">
    <location>
        <begin position="100"/>
        <end position="171"/>
    </location>
</feature>
<dbReference type="Proteomes" id="UP000198287">
    <property type="component" value="Unassembled WGS sequence"/>
</dbReference>
<evidence type="ECO:0000313" key="3">
    <source>
        <dbReference type="Proteomes" id="UP000198287"/>
    </source>
</evidence>
<sequence>MWDLLKLEKWKSKSSSLLCGDLLKKKGTGDGEKGGEGGSDTKDGKGDKVVKVKKEKKSDVRKREKYYIKNALANNNFLSERNLCEGVDLDKQQRIMEWRRRGGKPRPKPAAGQQQQGLFAPSGSAAKGGNAAGNGGGFGFGQQTNSVTFNTQKATSSKESHTECKKRESQLKADLDTHVKYVEKQAAALQQMEQTIAYQYAVIQQMSQQIEAGMVGGASSADTSSASSSASSGMGDPLAQLTKQFEQMAGQGQGQSQRRKSRRSNANQAEDGVWLK</sequence>
<dbReference type="EMBL" id="LNIX01000010">
    <property type="protein sequence ID" value="OXA49396.1"/>
    <property type="molecule type" value="Genomic_DNA"/>
</dbReference>
<feature type="compositionally biased region" description="Gly residues" evidence="1">
    <location>
        <begin position="130"/>
        <end position="140"/>
    </location>
</feature>
<feature type="compositionally biased region" description="Polar residues" evidence="1">
    <location>
        <begin position="142"/>
        <end position="155"/>
    </location>
</feature>
<feature type="region of interest" description="Disordered" evidence="1">
    <location>
        <begin position="21"/>
        <end position="60"/>
    </location>
</feature>
<proteinExistence type="predicted"/>
<accession>A0A226DYW6</accession>
<feature type="compositionally biased region" description="Low complexity" evidence="1">
    <location>
        <begin position="217"/>
        <end position="235"/>
    </location>
</feature>
<evidence type="ECO:0000313" key="2">
    <source>
        <dbReference type="EMBL" id="OXA49396.1"/>
    </source>
</evidence>